<keyword evidence="4" id="KW-0812">Transmembrane</keyword>
<keyword evidence="4" id="KW-0472">Membrane</keyword>
<evidence type="ECO:0000313" key="6">
    <source>
        <dbReference type="Proteomes" id="UP000593765"/>
    </source>
</evidence>
<evidence type="ECO:0000313" key="5">
    <source>
        <dbReference type="EMBL" id="QOV90790.1"/>
    </source>
</evidence>
<keyword evidence="2 3" id="KW-0040">ANK repeat</keyword>
<keyword evidence="4" id="KW-1133">Transmembrane helix</keyword>
<dbReference type="Pfam" id="PF12796">
    <property type="entry name" value="Ank_2"/>
    <property type="match status" value="2"/>
</dbReference>
<feature type="repeat" description="ANK" evidence="3">
    <location>
        <begin position="112"/>
        <end position="146"/>
    </location>
</feature>
<dbReference type="EMBL" id="CP063458">
    <property type="protein sequence ID" value="QOV90790.1"/>
    <property type="molecule type" value="Genomic_DNA"/>
</dbReference>
<evidence type="ECO:0000256" key="1">
    <source>
        <dbReference type="ARBA" id="ARBA00022737"/>
    </source>
</evidence>
<dbReference type="RefSeq" id="WP_206293893.1">
    <property type="nucleotide sequence ID" value="NZ_CP063458.1"/>
</dbReference>
<keyword evidence="6" id="KW-1185">Reference proteome</keyword>
<protein>
    <submittedName>
        <fullName evidence="5">Ankyrin repeat domain-containing protein</fullName>
    </submittedName>
</protein>
<dbReference type="PROSITE" id="PS50297">
    <property type="entry name" value="ANK_REP_REGION"/>
    <property type="match status" value="3"/>
</dbReference>
<dbReference type="AlphaFoldDB" id="A0A7M2X219"/>
<dbReference type="PANTHER" id="PTHR24189">
    <property type="entry name" value="MYOTROPHIN"/>
    <property type="match status" value="1"/>
</dbReference>
<organism evidence="5 6">
    <name type="scientific">Humisphaera borealis</name>
    <dbReference type="NCBI Taxonomy" id="2807512"/>
    <lineage>
        <taxon>Bacteria</taxon>
        <taxon>Pseudomonadati</taxon>
        <taxon>Planctomycetota</taxon>
        <taxon>Phycisphaerae</taxon>
        <taxon>Tepidisphaerales</taxon>
        <taxon>Tepidisphaeraceae</taxon>
        <taxon>Humisphaera</taxon>
    </lineage>
</organism>
<accession>A0A7M2X219</accession>
<evidence type="ECO:0000256" key="4">
    <source>
        <dbReference type="SAM" id="Phobius"/>
    </source>
</evidence>
<dbReference type="Gene3D" id="1.25.40.20">
    <property type="entry name" value="Ankyrin repeat-containing domain"/>
    <property type="match status" value="3"/>
</dbReference>
<feature type="repeat" description="ANK" evidence="3">
    <location>
        <begin position="46"/>
        <end position="78"/>
    </location>
</feature>
<feature type="repeat" description="ANK" evidence="3">
    <location>
        <begin position="79"/>
        <end position="111"/>
    </location>
</feature>
<dbReference type="InterPro" id="IPR036770">
    <property type="entry name" value="Ankyrin_rpt-contain_sf"/>
</dbReference>
<gene>
    <name evidence="5" type="ORF">IPV69_05380</name>
</gene>
<dbReference type="PANTHER" id="PTHR24189:SF50">
    <property type="entry name" value="ANKYRIN REPEAT AND SOCS BOX PROTEIN 2"/>
    <property type="match status" value="1"/>
</dbReference>
<proteinExistence type="predicted"/>
<dbReference type="SMART" id="SM00248">
    <property type="entry name" value="ANK"/>
    <property type="match status" value="6"/>
</dbReference>
<feature type="transmembrane region" description="Helical" evidence="4">
    <location>
        <begin position="20"/>
        <end position="45"/>
    </location>
</feature>
<dbReference type="InterPro" id="IPR050745">
    <property type="entry name" value="Multifunctional_regulatory"/>
</dbReference>
<feature type="repeat" description="ANK" evidence="3">
    <location>
        <begin position="213"/>
        <end position="245"/>
    </location>
</feature>
<reference evidence="5 6" key="1">
    <citation type="submission" date="2020-10" db="EMBL/GenBank/DDBJ databases">
        <title>Wide distribution of Phycisphaera-like planctomycetes from WD2101 soil group in peatlands and genome analysis of the first cultivated representative.</title>
        <authorList>
            <person name="Dedysh S.N."/>
            <person name="Beletsky A.V."/>
            <person name="Ivanova A."/>
            <person name="Kulichevskaya I.S."/>
            <person name="Suzina N.E."/>
            <person name="Philippov D.A."/>
            <person name="Rakitin A.L."/>
            <person name="Mardanov A.V."/>
            <person name="Ravin N.V."/>
        </authorList>
    </citation>
    <scope>NUCLEOTIDE SEQUENCE [LARGE SCALE GENOMIC DNA]</scope>
    <source>
        <strain evidence="5 6">M1803</strain>
    </source>
</reference>
<dbReference type="SUPFAM" id="SSF48403">
    <property type="entry name" value="Ankyrin repeat"/>
    <property type="match status" value="1"/>
</dbReference>
<evidence type="ECO:0000256" key="3">
    <source>
        <dbReference type="PROSITE-ProRule" id="PRU00023"/>
    </source>
</evidence>
<dbReference type="Proteomes" id="UP000593765">
    <property type="component" value="Chromosome"/>
</dbReference>
<name>A0A7M2X219_9BACT</name>
<dbReference type="InterPro" id="IPR002110">
    <property type="entry name" value="Ankyrin_rpt"/>
</dbReference>
<keyword evidence="1" id="KW-0677">Repeat</keyword>
<sequence length="291" mass="30621">MESRQRQRATIAADPPAVPWASLTAIVALGAVLICWHFGLAFRVLSSDFDFHQRVAEGDTKAVERLIELGADVNSVDRSGNTPLMVACSFGNSPVVKLLLSKGADPRRENRTGATALHAAAGGLITSDECVRQLLHAGVDVDAKSSMGQSPLMLAALHDRLGAVALLIDKGADFTARDSRGRNALWYAAGGGEGQSVRLLVALGLSVSDVDMAGNTPLHDAVAAESERSVAVLLAAGADAERANLDGLTPLNMATRSGNLVMIRSLTGHKVPDFHRWAEPTSSPTWTSIAE</sequence>
<evidence type="ECO:0000256" key="2">
    <source>
        <dbReference type="ARBA" id="ARBA00023043"/>
    </source>
</evidence>
<feature type="repeat" description="ANK" evidence="3">
    <location>
        <begin position="147"/>
        <end position="179"/>
    </location>
</feature>
<dbReference type="PROSITE" id="PS50088">
    <property type="entry name" value="ANK_REPEAT"/>
    <property type="match status" value="5"/>
</dbReference>
<dbReference type="KEGG" id="hbs:IPV69_05380"/>